<evidence type="ECO:0000313" key="3">
    <source>
        <dbReference type="Proteomes" id="UP000016930"/>
    </source>
</evidence>
<dbReference type="Proteomes" id="UP000016930">
    <property type="component" value="Unassembled WGS sequence"/>
</dbReference>
<reference evidence="2 3" key="1">
    <citation type="journal article" date="2012" name="Proc. Natl. Acad. Sci. U.S.A.">
        <title>Comparative genomics of Ceriporiopsis subvermispora and Phanerochaete chrysosporium provide insight into selective ligninolysis.</title>
        <authorList>
            <person name="Fernandez-Fueyo E."/>
            <person name="Ruiz-Duenas F.J."/>
            <person name="Ferreira P."/>
            <person name="Floudas D."/>
            <person name="Hibbett D.S."/>
            <person name="Canessa P."/>
            <person name="Larrondo L.F."/>
            <person name="James T.Y."/>
            <person name="Seelenfreund D."/>
            <person name="Lobos S."/>
            <person name="Polanco R."/>
            <person name="Tello M."/>
            <person name="Honda Y."/>
            <person name="Watanabe T."/>
            <person name="Watanabe T."/>
            <person name="Ryu J.S."/>
            <person name="Kubicek C.P."/>
            <person name="Schmoll M."/>
            <person name="Gaskell J."/>
            <person name="Hammel K.E."/>
            <person name="St John F.J."/>
            <person name="Vanden Wymelenberg A."/>
            <person name="Sabat G."/>
            <person name="Splinter BonDurant S."/>
            <person name="Syed K."/>
            <person name="Yadav J.S."/>
            <person name="Doddapaneni H."/>
            <person name="Subramanian V."/>
            <person name="Lavin J.L."/>
            <person name="Oguiza J.A."/>
            <person name="Perez G."/>
            <person name="Pisabarro A.G."/>
            <person name="Ramirez L."/>
            <person name="Santoyo F."/>
            <person name="Master E."/>
            <person name="Coutinho P.M."/>
            <person name="Henrissat B."/>
            <person name="Lombard V."/>
            <person name="Magnuson J.K."/>
            <person name="Kuees U."/>
            <person name="Hori C."/>
            <person name="Igarashi K."/>
            <person name="Samejima M."/>
            <person name="Held B.W."/>
            <person name="Barry K.W."/>
            <person name="LaButti K.M."/>
            <person name="Lapidus A."/>
            <person name="Lindquist E.A."/>
            <person name="Lucas S.M."/>
            <person name="Riley R."/>
            <person name="Salamov A.A."/>
            <person name="Hoffmeister D."/>
            <person name="Schwenk D."/>
            <person name="Hadar Y."/>
            <person name="Yarden O."/>
            <person name="de Vries R.P."/>
            <person name="Wiebenga A."/>
            <person name="Stenlid J."/>
            <person name="Eastwood D."/>
            <person name="Grigoriev I.V."/>
            <person name="Berka R.M."/>
            <person name="Blanchette R.A."/>
            <person name="Kersten P."/>
            <person name="Martinez A.T."/>
            <person name="Vicuna R."/>
            <person name="Cullen D."/>
        </authorList>
    </citation>
    <scope>NUCLEOTIDE SEQUENCE [LARGE SCALE GENOMIC DNA]</scope>
    <source>
        <strain evidence="2 3">B</strain>
    </source>
</reference>
<evidence type="ECO:0000313" key="2">
    <source>
        <dbReference type="EMBL" id="EMD30771.1"/>
    </source>
</evidence>
<organism evidence="2 3">
    <name type="scientific">Ceriporiopsis subvermispora (strain B)</name>
    <name type="common">White-rot fungus</name>
    <name type="synonym">Gelatoporia subvermispora</name>
    <dbReference type="NCBI Taxonomy" id="914234"/>
    <lineage>
        <taxon>Eukaryota</taxon>
        <taxon>Fungi</taxon>
        <taxon>Dikarya</taxon>
        <taxon>Basidiomycota</taxon>
        <taxon>Agaricomycotina</taxon>
        <taxon>Agaricomycetes</taxon>
        <taxon>Polyporales</taxon>
        <taxon>Gelatoporiaceae</taxon>
        <taxon>Gelatoporia</taxon>
    </lineage>
</organism>
<proteinExistence type="predicted"/>
<keyword evidence="3" id="KW-1185">Reference proteome</keyword>
<feature type="region of interest" description="Disordered" evidence="1">
    <location>
        <begin position="46"/>
        <end position="170"/>
    </location>
</feature>
<protein>
    <submittedName>
        <fullName evidence="2">Uncharacterized protein</fullName>
    </submittedName>
</protein>
<feature type="compositionally biased region" description="Polar residues" evidence="1">
    <location>
        <begin position="100"/>
        <end position="111"/>
    </location>
</feature>
<dbReference type="AlphaFoldDB" id="M2QW80"/>
<accession>M2QW80</accession>
<feature type="region of interest" description="Disordered" evidence="1">
    <location>
        <begin position="1"/>
        <end position="24"/>
    </location>
</feature>
<feature type="non-terminal residue" evidence="2">
    <location>
        <position position="1"/>
    </location>
</feature>
<sequence>LHDRSYVISPRPPPDANEIAPLPGPKIIKTGLDLPQSSMTAVIRSLTESTSRSYAAQDRLAAQGRGTKRPRTSSFPTIDSSQPFAAHPAFPTSAARDHTSFPTMPSSSAHTTPVARVTAITKPSKGKKSPKAKIPATDGSTGDDVAEVPAEKVDRAGLYKYSDDEDEDAH</sequence>
<name>M2QW80_CERS8</name>
<feature type="compositionally biased region" description="Polar residues" evidence="1">
    <location>
        <begin position="72"/>
        <end position="83"/>
    </location>
</feature>
<gene>
    <name evidence="2" type="ORF">CERSUDRAFT_120305</name>
</gene>
<dbReference type="HOGENOM" id="CLU_1869987_0_0_1"/>
<dbReference type="EMBL" id="KB445851">
    <property type="protein sequence ID" value="EMD30771.1"/>
    <property type="molecule type" value="Genomic_DNA"/>
</dbReference>
<evidence type="ECO:0000256" key="1">
    <source>
        <dbReference type="SAM" id="MobiDB-lite"/>
    </source>
</evidence>
<feature type="non-terminal residue" evidence="2">
    <location>
        <position position="170"/>
    </location>
</feature>